<gene>
    <name evidence="1" type="ORF">PHLCEN_2v12907</name>
</gene>
<dbReference type="Proteomes" id="UP000186601">
    <property type="component" value="Unassembled WGS sequence"/>
</dbReference>
<reference evidence="1 2" key="1">
    <citation type="submission" date="2018-02" db="EMBL/GenBank/DDBJ databases">
        <title>Genome sequence of the basidiomycete white-rot fungus Phlebia centrifuga.</title>
        <authorList>
            <person name="Granchi Z."/>
            <person name="Peng M."/>
            <person name="de Vries R.P."/>
            <person name="Hilden K."/>
            <person name="Makela M.R."/>
            <person name="Grigoriev I."/>
            <person name="Riley R."/>
        </authorList>
    </citation>
    <scope>NUCLEOTIDE SEQUENCE [LARGE SCALE GENOMIC DNA]</scope>
    <source>
        <strain evidence="1 2">FBCC195</strain>
    </source>
</reference>
<accession>A0A2R6NFV4</accession>
<organism evidence="1 2">
    <name type="scientific">Hermanssonia centrifuga</name>
    <dbReference type="NCBI Taxonomy" id="98765"/>
    <lineage>
        <taxon>Eukaryota</taxon>
        <taxon>Fungi</taxon>
        <taxon>Dikarya</taxon>
        <taxon>Basidiomycota</taxon>
        <taxon>Agaricomycotina</taxon>
        <taxon>Agaricomycetes</taxon>
        <taxon>Polyporales</taxon>
        <taxon>Meruliaceae</taxon>
        <taxon>Hermanssonia</taxon>
    </lineage>
</organism>
<dbReference type="OrthoDB" id="2799523at2759"/>
<keyword evidence="2" id="KW-1185">Reference proteome</keyword>
<dbReference type="AlphaFoldDB" id="A0A2R6NFV4"/>
<comment type="caution">
    <text evidence="1">The sequence shown here is derived from an EMBL/GenBank/DDBJ whole genome shotgun (WGS) entry which is preliminary data.</text>
</comment>
<proteinExistence type="predicted"/>
<name>A0A2R6NFV4_9APHY</name>
<evidence type="ECO:0000313" key="2">
    <source>
        <dbReference type="Proteomes" id="UP000186601"/>
    </source>
</evidence>
<protein>
    <submittedName>
        <fullName evidence="1">Uncharacterized protein</fullName>
    </submittedName>
</protein>
<dbReference type="EMBL" id="MLYV02001290">
    <property type="protein sequence ID" value="PSR71253.1"/>
    <property type="molecule type" value="Genomic_DNA"/>
</dbReference>
<sequence length="344" mass="38217">MDRSQFPIDNILVYGLSSSPDTDHIPRLALHGPAAFNEPWVRHAKPNNLDPLQLEVLCMRDIETSPAKLKCSPYLPTLPRLHTLQLSMLTHNETPFVSSGTFPSLRTLEVYRDLFDEHRICEAHAVAVDEVCLPKLERLHLIGRAVESTLFRMWAEGQLLNGLRHLAIGLLHRREHSFLAEWLFPDRLETLVVLVWHSPDTTKSQLGEMGDAKGTLNALSSCIERNRQSRNFTKLLVRATSTLPKELDAVVRNLSDICFSHRVSFDFVVGVTGCIRPSHLSRLNPSDAGGQYDSSGGAGGKGNPQGSQCLGYNHYIEIVEPAGPRACIKCCDDPADCPTNKGQL</sequence>
<dbReference type="STRING" id="98765.A0A2R6NFV4"/>
<evidence type="ECO:0000313" key="1">
    <source>
        <dbReference type="EMBL" id="PSR71253.1"/>
    </source>
</evidence>